<name>A0A1L8CUB7_9THEO</name>
<evidence type="ECO:0000256" key="1">
    <source>
        <dbReference type="SAM" id="Phobius"/>
    </source>
</evidence>
<dbReference type="OrthoDB" id="1806880at2"/>
<comment type="caution">
    <text evidence="2">The sequence shown here is derived from an EMBL/GenBank/DDBJ whole genome shotgun (WGS) entry which is preliminary data.</text>
</comment>
<proteinExistence type="predicted"/>
<protein>
    <submittedName>
        <fullName evidence="2">Uncharacterized protein</fullName>
    </submittedName>
</protein>
<keyword evidence="1" id="KW-1133">Transmembrane helix</keyword>
<feature type="transmembrane region" description="Helical" evidence="1">
    <location>
        <begin position="84"/>
        <end position="102"/>
    </location>
</feature>
<dbReference type="EMBL" id="BDJK01000014">
    <property type="protein sequence ID" value="GAV22502.1"/>
    <property type="molecule type" value="Genomic_DNA"/>
</dbReference>
<gene>
    <name evidence="2" type="ORF">cpu_10120</name>
</gene>
<dbReference type="STRING" id="870242.cpu_10120"/>
<accession>A0A1L8CUB7</accession>
<keyword evidence="1" id="KW-0472">Membrane</keyword>
<evidence type="ECO:0000313" key="3">
    <source>
        <dbReference type="Proteomes" id="UP000187485"/>
    </source>
</evidence>
<dbReference type="AlphaFoldDB" id="A0A1L8CUB7"/>
<keyword evidence="3" id="KW-1185">Reference proteome</keyword>
<evidence type="ECO:0000313" key="2">
    <source>
        <dbReference type="EMBL" id="GAV22502.1"/>
    </source>
</evidence>
<keyword evidence="1" id="KW-0812">Transmembrane</keyword>
<feature type="transmembrane region" description="Helical" evidence="1">
    <location>
        <begin position="122"/>
        <end position="138"/>
    </location>
</feature>
<dbReference type="RefSeq" id="WP_075858984.1">
    <property type="nucleotide sequence ID" value="NZ_BDJK01000014.1"/>
</dbReference>
<dbReference type="Proteomes" id="UP000187485">
    <property type="component" value="Unassembled WGS sequence"/>
</dbReference>
<sequence>MGNKVLKMLKEDNFSLPSSEKILLKSLSTLTREERKKYYQELVPILKKLKIDLKSFFKANPQQRERYLNALIEDILASNGNINILNLTIIKALGSLSFYHLLNSKAKERNIKLTLQTNNFTFIIWLFVFFLILIYILLNRR</sequence>
<organism evidence="2 3">
    <name type="scientific">Carboxydothermus pertinax</name>
    <dbReference type="NCBI Taxonomy" id="870242"/>
    <lineage>
        <taxon>Bacteria</taxon>
        <taxon>Bacillati</taxon>
        <taxon>Bacillota</taxon>
        <taxon>Clostridia</taxon>
        <taxon>Thermoanaerobacterales</taxon>
        <taxon>Thermoanaerobacteraceae</taxon>
        <taxon>Carboxydothermus</taxon>
    </lineage>
</organism>
<reference evidence="3" key="1">
    <citation type="submission" date="2016-12" db="EMBL/GenBank/DDBJ databases">
        <title>Draft Genome Sequences od Carboxydothermus pertinax and islandicus, Hydrogenogenic Carboxydotrophic Bacteria.</title>
        <authorList>
            <person name="Fukuyama Y."/>
            <person name="Ohmae K."/>
            <person name="Yoneda Y."/>
            <person name="Yoshida T."/>
            <person name="Sako Y."/>
        </authorList>
    </citation>
    <scope>NUCLEOTIDE SEQUENCE [LARGE SCALE GENOMIC DNA]</scope>
    <source>
        <strain evidence="3">Ug1</strain>
    </source>
</reference>